<evidence type="ECO:0000256" key="2">
    <source>
        <dbReference type="SAM" id="SignalP"/>
    </source>
</evidence>
<sequence>MKRFALVLCLALCAASPAAAEIYHMSALPLTVRENVAGGKGNLLVKYAFVRKDAPAENSIKEMGYMVLLPGDSIGVHQHDGTEDCYLIASGRGVFTDDDKTYDVSAGDMTVCRSGHKHGLANTGDVPLTFFAVLGSKGDTRK</sequence>
<dbReference type="AlphaFoldDB" id="H0UL66"/>
<dbReference type="Pfam" id="PF07883">
    <property type="entry name" value="Cupin_2"/>
    <property type="match status" value="1"/>
</dbReference>
<evidence type="ECO:0000256" key="1">
    <source>
        <dbReference type="ARBA" id="ARBA00022723"/>
    </source>
</evidence>
<evidence type="ECO:0000313" key="5">
    <source>
        <dbReference type="Proteomes" id="UP000003806"/>
    </source>
</evidence>
<accession>H0UL66</accession>
<dbReference type="RefSeq" id="WP_008521499.1">
    <property type="nucleotide sequence ID" value="NZ_CM001376.1"/>
</dbReference>
<feature type="signal peptide" evidence="2">
    <location>
        <begin position="1"/>
        <end position="20"/>
    </location>
</feature>
<dbReference type="OrthoDB" id="9797047at2"/>
<reference evidence="4 5" key="1">
    <citation type="submission" date="2011-11" db="EMBL/GenBank/DDBJ databases">
        <title>The Noncontiguous Finished genome of Jonquetella anthropi DSM 22815.</title>
        <authorList>
            <consortium name="US DOE Joint Genome Institute (JGI-PGF)"/>
            <person name="Lucas S."/>
            <person name="Copeland A."/>
            <person name="Lapidus A."/>
            <person name="Glavina del Rio T."/>
            <person name="Dalin E."/>
            <person name="Tice H."/>
            <person name="Bruce D."/>
            <person name="Goodwin L."/>
            <person name="Pitluck S."/>
            <person name="Peters L."/>
            <person name="Mikhailova N."/>
            <person name="Held B."/>
            <person name="Kyrpides N."/>
            <person name="Mavromatis K."/>
            <person name="Ivanova N."/>
            <person name="Markowitz V."/>
            <person name="Cheng J.-F."/>
            <person name="Hugenholtz P."/>
            <person name="Woyke T."/>
            <person name="Wu D."/>
            <person name="Gronow S."/>
            <person name="Wellnitz S."/>
            <person name="Brambilla E."/>
            <person name="Klenk H.-P."/>
            <person name="Eisen J.A."/>
        </authorList>
    </citation>
    <scope>NUCLEOTIDE SEQUENCE [LARGE SCALE GENOMIC DNA]</scope>
    <source>
        <strain evidence="4 5">DSM 22815</strain>
    </source>
</reference>
<dbReference type="PANTHER" id="PTHR35848:SF6">
    <property type="entry name" value="CUPIN TYPE-2 DOMAIN-CONTAINING PROTEIN"/>
    <property type="match status" value="1"/>
</dbReference>
<name>H0UL66_9BACT</name>
<dbReference type="Gene3D" id="2.60.120.10">
    <property type="entry name" value="Jelly Rolls"/>
    <property type="match status" value="1"/>
</dbReference>
<dbReference type="eggNOG" id="COG0662">
    <property type="taxonomic scope" value="Bacteria"/>
</dbReference>
<dbReference type="STRING" id="885272.JonanDRAFT_1055"/>
<keyword evidence="5" id="KW-1185">Reference proteome</keyword>
<organism evidence="4 5">
    <name type="scientific">Jonquetella anthropi DSM 22815</name>
    <dbReference type="NCBI Taxonomy" id="885272"/>
    <lineage>
        <taxon>Bacteria</taxon>
        <taxon>Thermotogati</taxon>
        <taxon>Synergistota</taxon>
        <taxon>Synergistia</taxon>
        <taxon>Synergistales</taxon>
        <taxon>Dethiosulfovibrionaceae</taxon>
        <taxon>Jonquetella</taxon>
    </lineage>
</organism>
<dbReference type="InterPro" id="IPR011051">
    <property type="entry name" value="RmlC_Cupin_sf"/>
</dbReference>
<dbReference type="CDD" id="cd02221">
    <property type="entry name" value="cupin_TM1287-like"/>
    <property type="match status" value="1"/>
</dbReference>
<protein>
    <submittedName>
        <fullName evidence="4">Cupin domain-containing protein</fullName>
    </submittedName>
</protein>
<dbReference type="InterPro" id="IPR013096">
    <property type="entry name" value="Cupin_2"/>
</dbReference>
<feature type="chain" id="PRO_5003541967" evidence="2">
    <location>
        <begin position="21"/>
        <end position="142"/>
    </location>
</feature>
<feature type="domain" description="Cupin type-2" evidence="3">
    <location>
        <begin position="65"/>
        <end position="133"/>
    </location>
</feature>
<gene>
    <name evidence="4" type="ORF">JonanDRAFT_1055</name>
</gene>
<dbReference type="EMBL" id="CM001376">
    <property type="protein sequence ID" value="EHM13425.1"/>
    <property type="molecule type" value="Genomic_DNA"/>
</dbReference>
<keyword evidence="1" id="KW-0479">Metal-binding</keyword>
<dbReference type="GO" id="GO:0046872">
    <property type="term" value="F:metal ion binding"/>
    <property type="evidence" value="ECO:0007669"/>
    <property type="project" value="UniProtKB-KW"/>
</dbReference>
<dbReference type="HOGENOM" id="CLU_116722_3_1_0"/>
<evidence type="ECO:0000259" key="3">
    <source>
        <dbReference type="Pfam" id="PF07883"/>
    </source>
</evidence>
<dbReference type="Proteomes" id="UP000003806">
    <property type="component" value="Chromosome"/>
</dbReference>
<dbReference type="InterPro" id="IPR051610">
    <property type="entry name" value="GPI/OXD"/>
</dbReference>
<dbReference type="InterPro" id="IPR014710">
    <property type="entry name" value="RmlC-like_jellyroll"/>
</dbReference>
<dbReference type="PANTHER" id="PTHR35848">
    <property type="entry name" value="OXALATE-BINDING PROTEIN"/>
    <property type="match status" value="1"/>
</dbReference>
<keyword evidence="2" id="KW-0732">Signal</keyword>
<proteinExistence type="predicted"/>
<dbReference type="SUPFAM" id="SSF51182">
    <property type="entry name" value="RmlC-like cupins"/>
    <property type="match status" value="1"/>
</dbReference>
<evidence type="ECO:0000313" key="4">
    <source>
        <dbReference type="EMBL" id="EHM13425.1"/>
    </source>
</evidence>